<evidence type="ECO:0000313" key="3">
    <source>
        <dbReference type="Proteomes" id="UP000501623"/>
    </source>
</evidence>
<dbReference type="KEGG" id="hts:HMJ29_00200"/>
<dbReference type="RefSeq" id="WP_171589586.1">
    <property type="nucleotide sequence ID" value="NZ_CP053538.1"/>
</dbReference>
<dbReference type="GO" id="GO:0003700">
    <property type="term" value="F:DNA-binding transcription factor activity"/>
    <property type="evidence" value="ECO:0007669"/>
    <property type="project" value="InterPro"/>
</dbReference>
<dbReference type="EMBL" id="CP053538">
    <property type="protein sequence ID" value="QJX45439.1"/>
    <property type="molecule type" value="Genomic_DNA"/>
</dbReference>
<sequence>MGQSTQLHSHQGLIIKGCNLLPDAWLTINRMALQRELGYLQYFARLFKSKTCLTPATFRFSAQ</sequence>
<gene>
    <name evidence="2" type="ORF">HMJ29_00200</name>
</gene>
<dbReference type="GO" id="GO:0043565">
    <property type="term" value="F:sequence-specific DNA binding"/>
    <property type="evidence" value="ECO:0007669"/>
    <property type="project" value="InterPro"/>
</dbReference>
<organism evidence="2 3">
    <name type="scientific">Hymenobacter taeanensis</name>
    <dbReference type="NCBI Taxonomy" id="2735321"/>
    <lineage>
        <taxon>Bacteria</taxon>
        <taxon>Pseudomonadati</taxon>
        <taxon>Bacteroidota</taxon>
        <taxon>Cytophagia</taxon>
        <taxon>Cytophagales</taxon>
        <taxon>Hymenobacteraceae</taxon>
        <taxon>Hymenobacter</taxon>
    </lineage>
</organism>
<dbReference type="PROSITE" id="PS01124">
    <property type="entry name" value="HTH_ARAC_FAMILY_2"/>
    <property type="match status" value="1"/>
</dbReference>
<proteinExistence type="predicted"/>
<feature type="domain" description="HTH araC/xylS-type" evidence="1">
    <location>
        <begin position="1"/>
        <end position="61"/>
    </location>
</feature>
<accession>A0A6M6BBQ8</accession>
<keyword evidence="3" id="KW-1185">Reference proteome</keyword>
<protein>
    <recommendedName>
        <fullName evidence="1">HTH araC/xylS-type domain-containing protein</fullName>
    </recommendedName>
</protein>
<evidence type="ECO:0000259" key="1">
    <source>
        <dbReference type="PROSITE" id="PS01124"/>
    </source>
</evidence>
<dbReference type="AlphaFoldDB" id="A0A6M6BBQ8"/>
<dbReference type="InterPro" id="IPR018060">
    <property type="entry name" value="HTH_AraC"/>
</dbReference>
<name>A0A6M6BBQ8_9BACT</name>
<dbReference type="Proteomes" id="UP000501623">
    <property type="component" value="Chromosome"/>
</dbReference>
<reference evidence="2 3" key="1">
    <citation type="submission" date="2020-05" db="EMBL/GenBank/DDBJ databases">
        <title>Complete genome sequence of Hymenobacter sp. TS19 in Coasted Sand Dune.</title>
        <authorList>
            <person name="Lee J.-H."/>
            <person name="Jung J.-H."/>
            <person name="Jeong S."/>
            <person name="Zhao L."/>
            <person name="Kim M.-K."/>
            <person name="Seo H.-S."/>
            <person name="Lim S."/>
        </authorList>
    </citation>
    <scope>NUCLEOTIDE SEQUENCE [LARGE SCALE GENOMIC DNA]</scope>
    <source>
        <strain evidence="2 3">TS19</strain>
    </source>
</reference>
<evidence type="ECO:0000313" key="2">
    <source>
        <dbReference type="EMBL" id="QJX45439.1"/>
    </source>
</evidence>